<gene>
    <name evidence="3" type="ORF">Micbo1qcDRAFT_209005</name>
</gene>
<dbReference type="InParanoid" id="A0A136INT9"/>
<sequence length="388" mass="42876">MPARNQDTRDEYGFRIITEPRATQCAIRRPHEKPEDFRVRAVPLKALEAVRDLTADLRDETILHNILISAVEHATCLLPGAEAIKLPRPGIVPVRFEQGDLDELAFLELERVQLAARLDIQQQHNALLRVLLQTMHETVLRAQVIPGQPQAAPHHYHAEGPFYRFHRPRLSATKHKPGLGLLCSGWRSHGDGIPTTQGEQVQQHLEGIRNPSPLISVSDSLRRIWNLVLPAGRTWLRDSDRDAVVYVISPSRLRRLGVRFEMSMDLVEQVAGREVYSRESPGGVRFATPSHWLVYSWIPEACILAKLTTEEFWGCCAAAGIEGSDTACPRSHARQTGGDDSDGTTDDLDNRGELSKAVNSSCGADQGGKQAPRGEAPDGSLSSGGRST</sequence>
<evidence type="ECO:0000313" key="3">
    <source>
        <dbReference type="EMBL" id="KXJ86592.1"/>
    </source>
</evidence>
<accession>A0A136INT9</accession>
<dbReference type="Pfam" id="PF24494">
    <property type="entry name" value="DUF7587"/>
    <property type="match status" value="1"/>
</dbReference>
<reference evidence="4" key="1">
    <citation type="submission" date="2016-02" db="EMBL/GenBank/DDBJ databases">
        <title>Draft genome sequence of Microdochium bolleyi, a fungal endophyte of beachgrass.</title>
        <authorList>
            <consortium name="DOE Joint Genome Institute"/>
            <person name="David A.S."/>
            <person name="May G."/>
            <person name="Haridas S."/>
            <person name="Lim J."/>
            <person name="Wang M."/>
            <person name="Labutti K."/>
            <person name="Lipzen A."/>
            <person name="Barry K."/>
            <person name="Grigoriev I.V."/>
        </authorList>
    </citation>
    <scope>NUCLEOTIDE SEQUENCE [LARGE SCALE GENOMIC DNA]</scope>
    <source>
        <strain evidence="4">J235TASD1</strain>
    </source>
</reference>
<feature type="domain" description="DUF7587" evidence="2">
    <location>
        <begin position="162"/>
        <end position="311"/>
    </location>
</feature>
<evidence type="ECO:0000256" key="1">
    <source>
        <dbReference type="SAM" id="MobiDB-lite"/>
    </source>
</evidence>
<feature type="region of interest" description="Disordered" evidence="1">
    <location>
        <begin position="325"/>
        <end position="388"/>
    </location>
</feature>
<evidence type="ECO:0000259" key="2">
    <source>
        <dbReference type="Pfam" id="PF24494"/>
    </source>
</evidence>
<keyword evidence="4" id="KW-1185">Reference proteome</keyword>
<evidence type="ECO:0000313" key="4">
    <source>
        <dbReference type="Proteomes" id="UP000070501"/>
    </source>
</evidence>
<name>A0A136INT9_9PEZI</name>
<dbReference type="OrthoDB" id="4778658at2759"/>
<proteinExistence type="predicted"/>
<protein>
    <recommendedName>
        <fullName evidence="2">DUF7587 domain-containing protein</fullName>
    </recommendedName>
</protein>
<dbReference type="Proteomes" id="UP000070501">
    <property type="component" value="Unassembled WGS sequence"/>
</dbReference>
<dbReference type="EMBL" id="KQ964267">
    <property type="protein sequence ID" value="KXJ86592.1"/>
    <property type="molecule type" value="Genomic_DNA"/>
</dbReference>
<dbReference type="InterPro" id="IPR056009">
    <property type="entry name" value="DUF7587"/>
</dbReference>
<dbReference type="AlphaFoldDB" id="A0A136INT9"/>
<organism evidence="3 4">
    <name type="scientific">Microdochium bolleyi</name>
    <dbReference type="NCBI Taxonomy" id="196109"/>
    <lineage>
        <taxon>Eukaryota</taxon>
        <taxon>Fungi</taxon>
        <taxon>Dikarya</taxon>
        <taxon>Ascomycota</taxon>
        <taxon>Pezizomycotina</taxon>
        <taxon>Sordariomycetes</taxon>
        <taxon>Xylariomycetidae</taxon>
        <taxon>Xylariales</taxon>
        <taxon>Microdochiaceae</taxon>
        <taxon>Microdochium</taxon>
    </lineage>
</organism>